<evidence type="ECO:0000313" key="4">
    <source>
        <dbReference type="Proteomes" id="UP001297422"/>
    </source>
</evidence>
<gene>
    <name evidence="2" type="ORF">LIQ10_08470</name>
    <name evidence="3" type="ORF">PNU63_02150</name>
</gene>
<dbReference type="RefSeq" id="WP_055169512.1">
    <property type="nucleotide sequence ID" value="NZ_CYZG01000014.1"/>
</dbReference>
<feature type="transmembrane region" description="Helical" evidence="1">
    <location>
        <begin position="105"/>
        <end position="127"/>
    </location>
</feature>
<evidence type="ECO:0000313" key="3">
    <source>
        <dbReference type="EMBL" id="MDB8737602.1"/>
    </source>
</evidence>
<comment type="caution">
    <text evidence="2">The sequence shown here is derived from an EMBL/GenBank/DDBJ whole genome shotgun (WGS) entry which is preliminary data.</text>
</comment>
<dbReference type="EMBL" id="JAJBNC010000012">
    <property type="protein sequence ID" value="MCB5493773.1"/>
    <property type="molecule type" value="Genomic_DNA"/>
</dbReference>
<dbReference type="Pfam" id="PF04854">
    <property type="entry name" value="DUF624"/>
    <property type="match status" value="1"/>
</dbReference>
<reference evidence="2" key="1">
    <citation type="submission" date="2021-10" db="EMBL/GenBank/DDBJ databases">
        <title>Collection of gut derived symbiotic bacterial strains cultured from healthy donors.</title>
        <authorList>
            <person name="Lin H."/>
            <person name="Littmann E."/>
            <person name="Claire K."/>
            <person name="Pamer E."/>
        </authorList>
    </citation>
    <scope>NUCLEOTIDE SEQUENCE</scope>
    <source>
        <strain evidence="2">MSK.23.4</strain>
    </source>
</reference>
<feature type="transmembrane region" description="Helical" evidence="1">
    <location>
        <begin position="20"/>
        <end position="43"/>
    </location>
</feature>
<keyword evidence="1" id="KW-0812">Transmembrane</keyword>
<dbReference type="Proteomes" id="UP001297422">
    <property type="component" value="Unassembled WGS sequence"/>
</dbReference>
<dbReference type="Proteomes" id="UP001211731">
    <property type="component" value="Unassembled WGS sequence"/>
</dbReference>
<evidence type="ECO:0000313" key="2">
    <source>
        <dbReference type="EMBL" id="MCB5493773.1"/>
    </source>
</evidence>
<accession>A0A2N5NLG7</accession>
<reference evidence="3" key="2">
    <citation type="submission" date="2023-01" db="EMBL/GenBank/DDBJ databases">
        <title>Human gut microbiome strain richness.</title>
        <authorList>
            <person name="Chen-Liaw A."/>
        </authorList>
    </citation>
    <scope>NUCLEOTIDE SEQUENCE</scope>
    <source>
        <strain evidence="3">1001217st1_A9_1001217B_191108</strain>
    </source>
</reference>
<dbReference type="AlphaFoldDB" id="A0A2N5NLG7"/>
<keyword evidence="1" id="KW-1133">Transmembrane helix</keyword>
<sequence length="214" mass="24610">MNWIDNGVTRFLGKVADFMFLNLLWIVCSIPIITIGASTTAMYSVMLRLVKNEEGYIVKGFLKAFKENFRQSTLMWLLYFVFGIVIVVDFMLLRMMSPSIRTVMQVFLIFMTILLISMGIYGFALQARYENPIKNTLKNALILTVAKMPYTLLMLVITVVPVVVTFLTVRTLMLGFLVWLLLGVSLIVWLNSLLLRRVFLVFEDIETPEKAEKI</sequence>
<name>A0A2N5NLG7_MEDGN</name>
<protein>
    <submittedName>
        <fullName evidence="2">YesL family protein</fullName>
    </submittedName>
</protein>
<feature type="transmembrane region" description="Helical" evidence="1">
    <location>
        <begin position="73"/>
        <end position="93"/>
    </location>
</feature>
<dbReference type="InterPro" id="IPR006938">
    <property type="entry name" value="DUF624"/>
</dbReference>
<organism evidence="2 4">
    <name type="scientific">Mediterraneibacter gnavus</name>
    <name type="common">Ruminococcus gnavus</name>
    <dbReference type="NCBI Taxonomy" id="33038"/>
    <lineage>
        <taxon>Bacteria</taxon>
        <taxon>Bacillati</taxon>
        <taxon>Bacillota</taxon>
        <taxon>Clostridia</taxon>
        <taxon>Lachnospirales</taxon>
        <taxon>Lachnospiraceae</taxon>
        <taxon>Mediterraneibacter</taxon>
    </lineage>
</organism>
<keyword evidence="1" id="KW-0472">Membrane</keyword>
<dbReference type="EMBL" id="JAQMLR010000002">
    <property type="protein sequence ID" value="MDB8737602.1"/>
    <property type="molecule type" value="Genomic_DNA"/>
</dbReference>
<feature type="transmembrane region" description="Helical" evidence="1">
    <location>
        <begin position="148"/>
        <end position="167"/>
    </location>
</feature>
<feature type="transmembrane region" description="Helical" evidence="1">
    <location>
        <begin position="173"/>
        <end position="195"/>
    </location>
</feature>
<evidence type="ECO:0000256" key="1">
    <source>
        <dbReference type="SAM" id="Phobius"/>
    </source>
</evidence>
<proteinExistence type="predicted"/>